<accession>A0AAD8NCS1</accession>
<reference evidence="3" key="1">
    <citation type="submission" date="2023-02" db="EMBL/GenBank/DDBJ databases">
        <title>Genome of toxic invasive species Heracleum sosnowskyi carries increased number of genes despite the absence of recent whole-genome duplications.</title>
        <authorList>
            <person name="Schelkunov M."/>
            <person name="Shtratnikova V."/>
            <person name="Makarenko M."/>
            <person name="Klepikova A."/>
            <person name="Omelchenko D."/>
            <person name="Novikova G."/>
            <person name="Obukhova E."/>
            <person name="Bogdanov V."/>
            <person name="Penin A."/>
            <person name="Logacheva M."/>
        </authorList>
    </citation>
    <scope>NUCLEOTIDE SEQUENCE</scope>
    <source>
        <strain evidence="3">Hsosn_3</strain>
        <tissue evidence="3">Leaf</tissue>
    </source>
</reference>
<feature type="chain" id="PRO_5042277211" evidence="1">
    <location>
        <begin position="21"/>
        <end position="612"/>
    </location>
</feature>
<evidence type="ECO:0000313" key="4">
    <source>
        <dbReference type="Proteomes" id="UP001237642"/>
    </source>
</evidence>
<feature type="domain" description="Peptide N-acetyl-beta-D-glucosaminyl asparaginase amidase A N-terminal" evidence="2">
    <location>
        <begin position="58"/>
        <end position="380"/>
    </location>
</feature>
<evidence type="ECO:0000256" key="1">
    <source>
        <dbReference type="SAM" id="SignalP"/>
    </source>
</evidence>
<dbReference type="AlphaFoldDB" id="A0AAD8NCS1"/>
<keyword evidence="4" id="KW-1185">Reference proteome</keyword>
<dbReference type="InterPro" id="IPR056948">
    <property type="entry name" value="PNGaseA_N"/>
</dbReference>
<dbReference type="Proteomes" id="UP001237642">
    <property type="component" value="Unassembled WGS sequence"/>
</dbReference>
<evidence type="ECO:0000313" key="3">
    <source>
        <dbReference type="EMBL" id="KAK1405079.1"/>
    </source>
</evidence>
<evidence type="ECO:0000259" key="2">
    <source>
        <dbReference type="Pfam" id="PF12222"/>
    </source>
</evidence>
<feature type="signal peptide" evidence="1">
    <location>
        <begin position="1"/>
        <end position="20"/>
    </location>
</feature>
<dbReference type="InterPro" id="IPR021102">
    <property type="entry name" value="PNGase_A"/>
</dbReference>
<proteinExistence type="predicted"/>
<dbReference type="EMBL" id="JAUIZM010000001">
    <property type="protein sequence ID" value="KAK1405079.1"/>
    <property type="molecule type" value="Genomic_DNA"/>
</dbReference>
<name>A0AAD8NCS1_9APIA</name>
<gene>
    <name evidence="3" type="ORF">POM88_004684</name>
</gene>
<sequence>MAFSLLSLILFSLYFFHSTAKLPKSSLSLFRSQFSEALNDEPPTTFFEVTKPIEVPNTKPCSQLILQHDFGYTYNKPPVLADYKPSFLNCPSQDFSRIVLEWKATCKGRQFDRIFGVWLGGVELLRSCTAEPRPNGIVWNVKKDVTRYYSLLMTNQTLAVYLGNIIDDTYTGVYHVELSFHFYPAENRMLSWGNLGHGYGSNADLILPISRDLPLNDGLWFEVVKYTDVMSKKFKIPQNAYKAVLEVYVSPHENDESWYTNLPNEYIAQNNLTDLPGNGPFREVVVSMDGKVVGAVWPFSVIYTGGVNPLLWRPISAIGSFDLPSYDIEITPILGTILDGKTHEFGFSVTNALNVWYIDANLHIWLDGKSKRTEGKVLRSSTSPHRFTHISNFTGLNGTFLTRVSRLIDSIGWVKSSYGKITTQATQEFNFSNFMEMGSNGDLQIVHQRIDFIDTIVANSGTSVDSVTSLKRFPLYLYLENADQEGGTYTSVSNLSLGFNEKIIKKSEYGSSVSSLENLQKGQASMLVKGNLVVSGTGSTQQAYSFDSSKSCYFRNVSSSNYTIIYDEENNKCNKRTQTYWGLGLHRWWHNPVRSAFLSSNPLKEKRGFNSP</sequence>
<reference evidence="3" key="2">
    <citation type="submission" date="2023-05" db="EMBL/GenBank/DDBJ databases">
        <authorList>
            <person name="Schelkunov M.I."/>
        </authorList>
    </citation>
    <scope>NUCLEOTIDE SEQUENCE</scope>
    <source>
        <strain evidence="3">Hsosn_3</strain>
        <tissue evidence="3">Leaf</tissue>
    </source>
</reference>
<keyword evidence="1" id="KW-0732">Signal</keyword>
<dbReference type="Pfam" id="PF25156">
    <property type="entry name" value="PNGase_A_C"/>
    <property type="match status" value="1"/>
</dbReference>
<dbReference type="Pfam" id="PF12222">
    <property type="entry name" value="PNGaseA"/>
    <property type="match status" value="1"/>
</dbReference>
<protein>
    <submittedName>
        <fullName evidence="3">Peptide-N4-(N-acetyl-beta-glucosaminyl)asparagine amidase A</fullName>
    </submittedName>
</protein>
<comment type="caution">
    <text evidence="3">The sequence shown here is derived from an EMBL/GenBank/DDBJ whole genome shotgun (WGS) entry which is preliminary data.</text>
</comment>
<dbReference type="PANTHER" id="PTHR31104">
    <property type="entry name" value="PEPTIDE-N4-(N-ACETYL-BETA-GLUCOSAMINYL)ASPARAGINE AMIDASE A PROTEIN"/>
    <property type="match status" value="1"/>
</dbReference>
<organism evidence="3 4">
    <name type="scientific">Heracleum sosnowskyi</name>
    <dbReference type="NCBI Taxonomy" id="360622"/>
    <lineage>
        <taxon>Eukaryota</taxon>
        <taxon>Viridiplantae</taxon>
        <taxon>Streptophyta</taxon>
        <taxon>Embryophyta</taxon>
        <taxon>Tracheophyta</taxon>
        <taxon>Spermatophyta</taxon>
        <taxon>Magnoliopsida</taxon>
        <taxon>eudicotyledons</taxon>
        <taxon>Gunneridae</taxon>
        <taxon>Pentapetalae</taxon>
        <taxon>asterids</taxon>
        <taxon>campanulids</taxon>
        <taxon>Apiales</taxon>
        <taxon>Apiaceae</taxon>
        <taxon>Apioideae</taxon>
        <taxon>apioid superclade</taxon>
        <taxon>Tordylieae</taxon>
        <taxon>Tordyliinae</taxon>
        <taxon>Heracleum</taxon>
    </lineage>
</organism>